<dbReference type="EC" id="3.1.4.58" evidence="2"/>
<proteinExistence type="inferred from homology"/>
<comment type="catalytic activity">
    <reaction evidence="2">
        <text>a 3'-end 2',3'-cyclophospho-ribonucleotide-RNA + H2O = a 3'-end 2'-phospho-ribonucleotide-RNA + H(+)</text>
        <dbReference type="Rhea" id="RHEA:11828"/>
        <dbReference type="Rhea" id="RHEA-COMP:10464"/>
        <dbReference type="Rhea" id="RHEA-COMP:17353"/>
        <dbReference type="ChEBI" id="CHEBI:15377"/>
        <dbReference type="ChEBI" id="CHEBI:15378"/>
        <dbReference type="ChEBI" id="CHEBI:83064"/>
        <dbReference type="ChEBI" id="CHEBI:173113"/>
        <dbReference type="EC" id="3.1.4.58"/>
    </reaction>
</comment>
<dbReference type="InterPro" id="IPR014051">
    <property type="entry name" value="Phosphoesterase_HXTX"/>
</dbReference>
<evidence type="ECO:0000256" key="1">
    <source>
        <dbReference type="ARBA" id="ARBA00022801"/>
    </source>
</evidence>
<dbReference type="PANTHER" id="PTHR35561">
    <property type="entry name" value="RNA 2',3'-CYCLIC PHOSPHODIESTERASE"/>
    <property type="match status" value="1"/>
</dbReference>
<reference evidence="4 5" key="1">
    <citation type="submission" date="2018-10" db="EMBL/GenBank/DDBJ databases">
        <title>Marmoricola sp. 4Q3S-7 whole genome shotgun sequence.</title>
        <authorList>
            <person name="Li F."/>
        </authorList>
    </citation>
    <scope>NUCLEOTIDE SEQUENCE [LARGE SCALE GENOMIC DNA]</scope>
    <source>
        <strain evidence="4 5">4Q3S-7</strain>
    </source>
</reference>
<organism evidence="4 5">
    <name type="scientific">Nocardioides mangrovicus</name>
    <dbReference type="NCBI Taxonomy" id="2478913"/>
    <lineage>
        <taxon>Bacteria</taxon>
        <taxon>Bacillati</taxon>
        <taxon>Actinomycetota</taxon>
        <taxon>Actinomycetes</taxon>
        <taxon>Propionibacteriales</taxon>
        <taxon>Nocardioidaceae</taxon>
        <taxon>Nocardioides</taxon>
    </lineage>
</organism>
<dbReference type="OrthoDB" id="9787070at2"/>
<keyword evidence="5" id="KW-1185">Reference proteome</keyword>
<dbReference type="PANTHER" id="PTHR35561:SF1">
    <property type="entry name" value="RNA 2',3'-CYCLIC PHOSPHODIESTERASE"/>
    <property type="match status" value="1"/>
</dbReference>
<protein>
    <recommendedName>
        <fullName evidence="2">RNA 2',3'-cyclic phosphodiesterase</fullName>
        <shortName evidence="2">RNA 2',3'-CPDase</shortName>
        <ecNumber evidence="2">3.1.4.58</ecNumber>
    </recommendedName>
</protein>
<dbReference type="InterPro" id="IPR009097">
    <property type="entry name" value="Cyclic_Pdiesterase"/>
</dbReference>
<feature type="domain" description="Phosphoesterase HXTX" evidence="3">
    <location>
        <begin position="94"/>
        <end position="168"/>
    </location>
</feature>
<evidence type="ECO:0000313" key="5">
    <source>
        <dbReference type="Proteomes" id="UP000281708"/>
    </source>
</evidence>
<dbReference type="EMBL" id="RDBE01000010">
    <property type="protein sequence ID" value="RLV47988.1"/>
    <property type="molecule type" value="Genomic_DNA"/>
</dbReference>
<keyword evidence="1 2" id="KW-0378">Hydrolase</keyword>
<dbReference type="Proteomes" id="UP000281708">
    <property type="component" value="Unassembled WGS sequence"/>
</dbReference>
<comment type="caution">
    <text evidence="4">The sequence shown here is derived from an EMBL/GenBank/DDBJ whole genome shotgun (WGS) entry which is preliminary data.</text>
</comment>
<comment type="function">
    <text evidence="2">Hydrolyzes RNA 2',3'-cyclic phosphodiester to an RNA 2'-phosphomonoester.</text>
</comment>
<name>A0A3L8P0S6_9ACTN</name>
<dbReference type="GO" id="GO:0004113">
    <property type="term" value="F:2',3'-cyclic-nucleotide 3'-phosphodiesterase activity"/>
    <property type="evidence" value="ECO:0007669"/>
    <property type="project" value="InterPro"/>
</dbReference>
<evidence type="ECO:0000256" key="2">
    <source>
        <dbReference type="HAMAP-Rule" id="MF_01940"/>
    </source>
</evidence>
<feature type="domain" description="Phosphoesterase HXTX" evidence="3">
    <location>
        <begin position="9"/>
        <end position="90"/>
    </location>
</feature>
<feature type="active site" description="Proton donor" evidence="2">
    <location>
        <position position="39"/>
    </location>
</feature>
<feature type="active site" description="Proton acceptor" evidence="2">
    <location>
        <position position="129"/>
    </location>
</feature>
<accession>A0A3L8P0S6</accession>
<sequence>MRMFAAVRPPAEAVEHLEAFLEPRRAAADFRWTDPEQVHLTLAFYADVAEPDLDALLAGLADAAARRRGFSSSIRGGGAFPDVARGRVLWAGLELDETAASELDRLAVGCRNAGVAAGTEVDGQRFRPHLTLARCGRPTELTRWVRLLDSYAGPTWPVREVAVMISHLGEGRRRRPRYEQIADVMLA</sequence>
<gene>
    <name evidence="4" type="primary">thpR</name>
    <name evidence="4" type="ORF">D9V37_17965</name>
</gene>
<evidence type="ECO:0000313" key="4">
    <source>
        <dbReference type="EMBL" id="RLV47988.1"/>
    </source>
</evidence>
<dbReference type="GO" id="GO:0008664">
    <property type="term" value="F:RNA 2',3'-cyclic 3'-phosphodiesterase activity"/>
    <property type="evidence" value="ECO:0007669"/>
    <property type="project" value="UniProtKB-EC"/>
</dbReference>
<dbReference type="SUPFAM" id="SSF55144">
    <property type="entry name" value="LigT-like"/>
    <property type="match status" value="1"/>
</dbReference>
<dbReference type="Pfam" id="PF02834">
    <property type="entry name" value="LigT_PEase"/>
    <property type="match status" value="2"/>
</dbReference>
<dbReference type="NCBIfam" id="TIGR02258">
    <property type="entry name" value="2_5_ligase"/>
    <property type="match status" value="1"/>
</dbReference>
<comment type="similarity">
    <text evidence="2">Belongs to the 2H phosphoesterase superfamily. ThpR family.</text>
</comment>
<feature type="short sequence motif" description="HXTX 1" evidence="2">
    <location>
        <begin position="39"/>
        <end position="42"/>
    </location>
</feature>
<dbReference type="HAMAP" id="MF_01940">
    <property type="entry name" value="RNA_CPDase"/>
    <property type="match status" value="1"/>
</dbReference>
<dbReference type="InterPro" id="IPR004175">
    <property type="entry name" value="RNA_CPDase"/>
</dbReference>
<dbReference type="AlphaFoldDB" id="A0A3L8P0S6"/>
<dbReference type="Gene3D" id="3.90.1140.10">
    <property type="entry name" value="Cyclic phosphodiesterase"/>
    <property type="match status" value="1"/>
</dbReference>
<evidence type="ECO:0000259" key="3">
    <source>
        <dbReference type="Pfam" id="PF02834"/>
    </source>
</evidence>
<feature type="short sequence motif" description="HXTX 2" evidence="2">
    <location>
        <begin position="129"/>
        <end position="132"/>
    </location>
</feature>